<proteinExistence type="predicted"/>
<dbReference type="EMBL" id="BSXS01005391">
    <property type="protein sequence ID" value="GME84302.1"/>
    <property type="molecule type" value="Genomic_DNA"/>
</dbReference>
<organism evidence="1 2">
    <name type="scientific">Ambrosiozyma monospora</name>
    <name type="common">Yeast</name>
    <name type="synonym">Endomycopsis monosporus</name>
    <dbReference type="NCBI Taxonomy" id="43982"/>
    <lineage>
        <taxon>Eukaryota</taxon>
        <taxon>Fungi</taxon>
        <taxon>Dikarya</taxon>
        <taxon>Ascomycota</taxon>
        <taxon>Saccharomycotina</taxon>
        <taxon>Pichiomycetes</taxon>
        <taxon>Pichiales</taxon>
        <taxon>Pichiaceae</taxon>
        <taxon>Ambrosiozyma</taxon>
    </lineage>
</organism>
<keyword evidence="2" id="KW-1185">Reference proteome</keyword>
<protein>
    <submittedName>
        <fullName evidence="1">Unnamed protein product</fullName>
    </submittedName>
</protein>
<comment type="caution">
    <text evidence="1">The sequence shown here is derived from an EMBL/GenBank/DDBJ whole genome shotgun (WGS) entry which is preliminary data.</text>
</comment>
<accession>A0ACB5TA44</accession>
<evidence type="ECO:0000313" key="2">
    <source>
        <dbReference type="Proteomes" id="UP001165064"/>
    </source>
</evidence>
<gene>
    <name evidence="1" type="ORF">Amon02_000674400</name>
</gene>
<sequence length="148" mass="17039">MSESISNNSTTDVLFKYSPPIMLGLTTLFLINKAIPHIQDFINGKSSLKPVAPVSAAAPRPVARKPKSFEPAVIKPIDDDFDWTKTEPYPFRPFKNKKYTMTMATRRLDPEEFYVLERTYLNRINLKKKILKERPASHIAYFQCTSKQ</sequence>
<evidence type="ECO:0000313" key="1">
    <source>
        <dbReference type="EMBL" id="GME84302.1"/>
    </source>
</evidence>
<reference evidence="1" key="1">
    <citation type="submission" date="2023-04" db="EMBL/GenBank/DDBJ databases">
        <title>Ambrosiozyma monospora NBRC 10751.</title>
        <authorList>
            <person name="Ichikawa N."/>
            <person name="Sato H."/>
            <person name="Tonouchi N."/>
        </authorList>
    </citation>
    <scope>NUCLEOTIDE SEQUENCE</scope>
    <source>
        <strain evidence="1">NBRC 10751</strain>
    </source>
</reference>
<name>A0ACB5TA44_AMBMO</name>
<dbReference type="Proteomes" id="UP001165064">
    <property type="component" value="Unassembled WGS sequence"/>
</dbReference>